<dbReference type="InterPro" id="IPR036259">
    <property type="entry name" value="MFS_trans_sf"/>
</dbReference>
<feature type="transmembrane region" description="Helical" evidence="3">
    <location>
        <begin position="294"/>
        <end position="314"/>
    </location>
</feature>
<organism evidence="4 5">
    <name type="scientific">Pseudomassariella vexata</name>
    <dbReference type="NCBI Taxonomy" id="1141098"/>
    <lineage>
        <taxon>Eukaryota</taxon>
        <taxon>Fungi</taxon>
        <taxon>Dikarya</taxon>
        <taxon>Ascomycota</taxon>
        <taxon>Pezizomycotina</taxon>
        <taxon>Sordariomycetes</taxon>
        <taxon>Xylariomycetidae</taxon>
        <taxon>Amphisphaeriales</taxon>
        <taxon>Pseudomassariaceae</taxon>
        <taxon>Pseudomassariella</taxon>
    </lineage>
</organism>
<dbReference type="InParanoid" id="A0A1Y2EKI6"/>
<evidence type="ECO:0000313" key="5">
    <source>
        <dbReference type="Proteomes" id="UP000193689"/>
    </source>
</evidence>
<dbReference type="AlphaFoldDB" id="A0A1Y2EKI6"/>
<dbReference type="PANTHER" id="PTHR11360:SF130">
    <property type="entry name" value="MAJOR FACILITATOR SUPERFAMILY (MFS) PROFILE DOMAIN-CONTAINING PROTEIN-RELATED"/>
    <property type="match status" value="1"/>
</dbReference>
<accession>A0A1Y2EKI6</accession>
<dbReference type="GO" id="GO:0016020">
    <property type="term" value="C:membrane"/>
    <property type="evidence" value="ECO:0007669"/>
    <property type="project" value="UniProtKB-SubCell"/>
</dbReference>
<protein>
    <submittedName>
        <fullName evidence="4">Major facilitator superfamily transporter</fullName>
    </submittedName>
</protein>
<feature type="transmembrane region" description="Helical" evidence="3">
    <location>
        <begin position="182"/>
        <end position="204"/>
    </location>
</feature>
<dbReference type="Pfam" id="PF07690">
    <property type="entry name" value="MFS_1"/>
    <property type="match status" value="1"/>
</dbReference>
<feature type="transmembrane region" description="Helical" evidence="3">
    <location>
        <begin position="66"/>
        <end position="85"/>
    </location>
</feature>
<keyword evidence="3" id="KW-1133">Transmembrane helix</keyword>
<keyword evidence="5" id="KW-1185">Reference proteome</keyword>
<dbReference type="PANTHER" id="PTHR11360">
    <property type="entry name" value="MONOCARBOXYLATE TRANSPORTER"/>
    <property type="match status" value="1"/>
</dbReference>
<evidence type="ECO:0000256" key="2">
    <source>
        <dbReference type="ARBA" id="ARBA00006727"/>
    </source>
</evidence>
<dbReference type="EMBL" id="MCFJ01000001">
    <property type="protein sequence ID" value="ORY71806.1"/>
    <property type="molecule type" value="Genomic_DNA"/>
</dbReference>
<feature type="transmembrane region" description="Helical" evidence="3">
    <location>
        <begin position="120"/>
        <end position="140"/>
    </location>
</feature>
<gene>
    <name evidence="4" type="ORF">BCR38DRAFT_331074</name>
</gene>
<dbReference type="Proteomes" id="UP000193689">
    <property type="component" value="Unassembled WGS sequence"/>
</dbReference>
<feature type="transmembrane region" description="Helical" evidence="3">
    <location>
        <begin position="97"/>
        <end position="114"/>
    </location>
</feature>
<evidence type="ECO:0000313" key="4">
    <source>
        <dbReference type="EMBL" id="ORY71806.1"/>
    </source>
</evidence>
<dbReference type="GO" id="GO:0022857">
    <property type="term" value="F:transmembrane transporter activity"/>
    <property type="evidence" value="ECO:0007669"/>
    <property type="project" value="InterPro"/>
</dbReference>
<feature type="transmembrane region" description="Helical" evidence="3">
    <location>
        <begin position="268"/>
        <end position="287"/>
    </location>
</feature>
<keyword evidence="3" id="KW-0472">Membrane</keyword>
<proteinExistence type="inferred from homology"/>
<feature type="transmembrane region" description="Helical" evidence="3">
    <location>
        <begin position="31"/>
        <end position="54"/>
    </location>
</feature>
<comment type="caution">
    <text evidence="4">The sequence shown here is derived from an EMBL/GenBank/DDBJ whole genome shotgun (WGS) entry which is preliminary data.</text>
</comment>
<dbReference type="Gene3D" id="1.20.1250.20">
    <property type="entry name" value="MFS general substrate transporter like domains"/>
    <property type="match status" value="1"/>
</dbReference>
<keyword evidence="3" id="KW-0812">Transmembrane</keyword>
<dbReference type="SUPFAM" id="SSF103473">
    <property type="entry name" value="MFS general substrate transporter"/>
    <property type="match status" value="1"/>
</dbReference>
<feature type="transmembrane region" description="Helical" evidence="3">
    <location>
        <begin position="356"/>
        <end position="378"/>
    </location>
</feature>
<dbReference type="RefSeq" id="XP_040721398.1">
    <property type="nucleotide sequence ID" value="XM_040855022.1"/>
</dbReference>
<comment type="subcellular location">
    <subcellularLocation>
        <location evidence="1">Membrane</location>
        <topology evidence="1">Multi-pass membrane protein</topology>
    </subcellularLocation>
</comment>
<dbReference type="OrthoDB" id="2213137at2759"/>
<sequence length="418" mass="44984">MILRPDEASSDSPADENDGYPDGGSLAWRQVLAGHLISAIACGYGASFGIYQLYYTTTLGLPAAQVSWIGSVQIFLNSFVCIFSGRLSDAGYERETVLAGSMLMLLGTFTTSLATEYWQIFMAQGVCTGLGLGLMWMPSISVISSYFKYRRSLALTIASAGTGTGSLVFPATVQYLVPRIGFAWAVRCSGFVALAMVIPMNLLLKPRRMARKKGAVVEWAAFKEMPYVLFTAGTFLFYWALYFGFFYINTFAMTLPSNAFTATSTVNLLLLTNALSTPARVFVGYVADFLIGPLNAYILAVASFALTLYSWTFVGTKLDMYIWAAAFGLTNGAAQGAFVGALASLTKDPRKMGSRFGMVCTVMAFATLAGPPTAGAIIDGSGGRYEWAQVWGGSVEVGAAVVLGLARWWVQGRMWALA</sequence>
<evidence type="ECO:0000256" key="3">
    <source>
        <dbReference type="SAM" id="Phobius"/>
    </source>
</evidence>
<dbReference type="GeneID" id="63771234"/>
<reference evidence="4 5" key="1">
    <citation type="submission" date="2016-07" db="EMBL/GenBank/DDBJ databases">
        <title>Pervasive Adenine N6-methylation of Active Genes in Fungi.</title>
        <authorList>
            <consortium name="DOE Joint Genome Institute"/>
            <person name="Mondo S.J."/>
            <person name="Dannebaum R.O."/>
            <person name="Kuo R.C."/>
            <person name="Labutti K."/>
            <person name="Haridas S."/>
            <person name="Kuo A."/>
            <person name="Salamov A."/>
            <person name="Ahrendt S.R."/>
            <person name="Lipzen A."/>
            <person name="Sullivan W."/>
            <person name="Andreopoulos W.B."/>
            <person name="Clum A."/>
            <person name="Lindquist E."/>
            <person name="Daum C."/>
            <person name="Ramamoorthy G.K."/>
            <person name="Gryganskyi A."/>
            <person name="Culley D."/>
            <person name="Magnuson J.K."/>
            <person name="James T.Y."/>
            <person name="O'Malley M.A."/>
            <person name="Stajich J.E."/>
            <person name="Spatafora J.W."/>
            <person name="Visel A."/>
            <person name="Grigoriev I.V."/>
        </authorList>
    </citation>
    <scope>NUCLEOTIDE SEQUENCE [LARGE SCALE GENOMIC DNA]</scope>
    <source>
        <strain evidence="4 5">CBS 129021</strain>
    </source>
</reference>
<dbReference type="InterPro" id="IPR011701">
    <property type="entry name" value="MFS"/>
</dbReference>
<evidence type="ECO:0000256" key="1">
    <source>
        <dbReference type="ARBA" id="ARBA00004141"/>
    </source>
</evidence>
<feature type="transmembrane region" description="Helical" evidence="3">
    <location>
        <begin position="390"/>
        <end position="410"/>
    </location>
</feature>
<feature type="transmembrane region" description="Helical" evidence="3">
    <location>
        <begin position="152"/>
        <end position="176"/>
    </location>
</feature>
<dbReference type="InterPro" id="IPR050327">
    <property type="entry name" value="Proton-linked_MCT"/>
</dbReference>
<name>A0A1Y2EKI6_9PEZI</name>
<feature type="transmembrane region" description="Helical" evidence="3">
    <location>
        <begin position="225"/>
        <end position="248"/>
    </location>
</feature>
<comment type="similarity">
    <text evidence="2">Belongs to the major facilitator superfamily. Monocarboxylate porter (TC 2.A.1.13) family.</text>
</comment>
<feature type="transmembrane region" description="Helical" evidence="3">
    <location>
        <begin position="320"/>
        <end position="344"/>
    </location>
</feature>